<dbReference type="PROSITE" id="PS50090">
    <property type="entry name" value="MYB_LIKE"/>
    <property type="match status" value="2"/>
</dbReference>
<reference evidence="6" key="2">
    <citation type="submission" date="2021-12" db="EMBL/GenBank/DDBJ databases">
        <title>Resequencing data analysis of finger millet.</title>
        <authorList>
            <person name="Hatakeyama M."/>
            <person name="Aluri S."/>
            <person name="Balachadran M.T."/>
            <person name="Sivarajan S.R."/>
            <person name="Poveda L."/>
            <person name="Shimizu-Inatsugi R."/>
            <person name="Schlapbach R."/>
            <person name="Sreeman S.M."/>
            <person name="Shimizu K.K."/>
        </authorList>
    </citation>
    <scope>NUCLEOTIDE SEQUENCE</scope>
</reference>
<evidence type="ECO:0000313" key="7">
    <source>
        <dbReference type="Proteomes" id="UP001054889"/>
    </source>
</evidence>
<dbReference type="EMBL" id="BQKI01000006">
    <property type="protein sequence ID" value="GJM95975.1"/>
    <property type="molecule type" value="Genomic_DNA"/>
</dbReference>
<comment type="caution">
    <text evidence="6">The sequence shown here is derived from an EMBL/GenBank/DDBJ whole genome shotgun (WGS) entry which is preliminary data.</text>
</comment>
<feature type="domain" description="Myb-like" evidence="4">
    <location>
        <begin position="198"/>
        <end position="249"/>
    </location>
</feature>
<keyword evidence="1" id="KW-0677">Repeat</keyword>
<evidence type="ECO:0000259" key="4">
    <source>
        <dbReference type="PROSITE" id="PS50090"/>
    </source>
</evidence>
<dbReference type="InterPro" id="IPR009057">
    <property type="entry name" value="Homeodomain-like_sf"/>
</dbReference>
<evidence type="ECO:0000256" key="3">
    <source>
        <dbReference type="SAM" id="MobiDB-lite"/>
    </source>
</evidence>
<dbReference type="SMART" id="SM00717">
    <property type="entry name" value="SANT"/>
    <property type="match status" value="2"/>
</dbReference>
<dbReference type="InterPro" id="IPR001005">
    <property type="entry name" value="SANT/Myb"/>
</dbReference>
<dbReference type="Proteomes" id="UP001054889">
    <property type="component" value="Unassembled WGS sequence"/>
</dbReference>
<evidence type="ECO:0008006" key="8">
    <source>
        <dbReference type="Google" id="ProtNLM"/>
    </source>
</evidence>
<evidence type="ECO:0000256" key="2">
    <source>
        <dbReference type="ARBA" id="ARBA00023125"/>
    </source>
</evidence>
<evidence type="ECO:0000259" key="5">
    <source>
        <dbReference type="PROSITE" id="PS51294"/>
    </source>
</evidence>
<name>A0AAV5CD03_ELECO</name>
<evidence type="ECO:0000256" key="1">
    <source>
        <dbReference type="ARBA" id="ARBA00022737"/>
    </source>
</evidence>
<organism evidence="6 7">
    <name type="scientific">Eleusine coracana subsp. coracana</name>
    <dbReference type="NCBI Taxonomy" id="191504"/>
    <lineage>
        <taxon>Eukaryota</taxon>
        <taxon>Viridiplantae</taxon>
        <taxon>Streptophyta</taxon>
        <taxon>Embryophyta</taxon>
        <taxon>Tracheophyta</taxon>
        <taxon>Spermatophyta</taxon>
        <taxon>Magnoliopsida</taxon>
        <taxon>Liliopsida</taxon>
        <taxon>Poales</taxon>
        <taxon>Poaceae</taxon>
        <taxon>PACMAD clade</taxon>
        <taxon>Chloridoideae</taxon>
        <taxon>Cynodonteae</taxon>
        <taxon>Eleusininae</taxon>
        <taxon>Eleusine</taxon>
    </lineage>
</organism>
<keyword evidence="7" id="KW-1185">Reference proteome</keyword>
<dbReference type="SUPFAM" id="SSF46689">
    <property type="entry name" value="Homeodomain-like"/>
    <property type="match status" value="1"/>
</dbReference>
<gene>
    <name evidence="6" type="primary">ga12774</name>
    <name evidence="6" type="ORF">PR202_ga12774</name>
</gene>
<feature type="domain" description="HTH myb-type" evidence="5">
    <location>
        <begin position="198"/>
        <end position="253"/>
    </location>
</feature>
<protein>
    <recommendedName>
        <fullName evidence="8">Transcription factor MYB98</fullName>
    </recommendedName>
</protein>
<dbReference type="InterPro" id="IPR050560">
    <property type="entry name" value="MYB_TF"/>
</dbReference>
<feature type="domain" description="Myb-like" evidence="4">
    <location>
        <begin position="250"/>
        <end position="300"/>
    </location>
</feature>
<dbReference type="FunFam" id="1.10.10.60:FF:000010">
    <property type="entry name" value="Transcriptional activator Myb isoform A"/>
    <property type="match status" value="1"/>
</dbReference>
<keyword evidence="2" id="KW-0238">DNA-binding</keyword>
<feature type="domain" description="HTH myb-type" evidence="5">
    <location>
        <begin position="254"/>
        <end position="304"/>
    </location>
</feature>
<accession>A0AAV5CD03</accession>
<dbReference type="GO" id="GO:0005634">
    <property type="term" value="C:nucleus"/>
    <property type="evidence" value="ECO:0007669"/>
    <property type="project" value="TreeGrafter"/>
</dbReference>
<evidence type="ECO:0000313" key="6">
    <source>
        <dbReference type="EMBL" id="GJM95975.1"/>
    </source>
</evidence>
<dbReference type="GO" id="GO:0000981">
    <property type="term" value="F:DNA-binding transcription factor activity, RNA polymerase II-specific"/>
    <property type="evidence" value="ECO:0007669"/>
    <property type="project" value="TreeGrafter"/>
</dbReference>
<sequence length="559" mass="60387">MSVVYVSQERDRWATQGTFLSLSTGKRIGRVGKSRAGKDAGRRMRMRCGPIRPVVSIYLPGRGQRSSHLQAATPLHSPPASVLLPRIPAPLLDRNLASSTARMEAESSVRFAHDVPACSVHPGGVAQVISAAGMIHPSMGSLFAGFGMAPGGFFLPGRPPVSSMYGAANASHNVWNGVVMAPRHQAALGDSNGERAPAPQLQKGPWTPEEDEMLKNKVMEHGERKWAVIARCLPGRIGKQCRERWTNHLRPDIKKSLWTAEDDQLLIEAHKVLGNRWSLIAKNIPGRSENAVKNHWNATRRSLKAKRRLKKKRQNGQQAAAQQQLARLSALEDYIRSVYLVGAPAPPVSPPSYNDNMGYGDAAVDSPPSDATPPPAGGLFDPAAGMGMMYLNSGSSGGSSSSASPPSSNVGLAMNNMNMLPMMLDLNAYYGEAPLHHHAMKPPQMMMDHDHLHHHYPQKQQEEEASSYSTTNLMMGYNYNPFFDNNNFMRPQSSSTVHAGAGVNNAGGHHYYGGGGAGPSGSGRDGGGGDDVDVVQMASREFLMPSEDEATLNLARFII</sequence>
<feature type="region of interest" description="Disordered" evidence="3">
    <location>
        <begin position="189"/>
        <end position="208"/>
    </location>
</feature>
<dbReference type="InterPro" id="IPR017930">
    <property type="entry name" value="Myb_dom"/>
</dbReference>
<dbReference type="PANTHER" id="PTHR45614">
    <property type="entry name" value="MYB PROTEIN-RELATED"/>
    <property type="match status" value="1"/>
</dbReference>
<dbReference type="CDD" id="cd00167">
    <property type="entry name" value="SANT"/>
    <property type="match status" value="2"/>
</dbReference>
<dbReference type="GO" id="GO:0000978">
    <property type="term" value="F:RNA polymerase II cis-regulatory region sequence-specific DNA binding"/>
    <property type="evidence" value="ECO:0007669"/>
    <property type="project" value="TreeGrafter"/>
</dbReference>
<dbReference type="Pfam" id="PF00249">
    <property type="entry name" value="Myb_DNA-binding"/>
    <property type="match status" value="2"/>
</dbReference>
<dbReference type="Gene3D" id="1.10.10.60">
    <property type="entry name" value="Homeodomain-like"/>
    <property type="match status" value="2"/>
</dbReference>
<dbReference type="PROSITE" id="PS51294">
    <property type="entry name" value="HTH_MYB"/>
    <property type="match status" value="2"/>
</dbReference>
<proteinExistence type="predicted"/>
<dbReference type="PANTHER" id="PTHR45614:SF273">
    <property type="entry name" value="MYB DOMAIN PROTEIN 100-RELATED"/>
    <property type="match status" value="1"/>
</dbReference>
<reference evidence="6" key="1">
    <citation type="journal article" date="2018" name="DNA Res.">
        <title>Multiple hybrid de novo genome assembly of finger millet, an orphan allotetraploid crop.</title>
        <authorList>
            <person name="Hatakeyama M."/>
            <person name="Aluri S."/>
            <person name="Balachadran M.T."/>
            <person name="Sivarajan S.R."/>
            <person name="Patrignani A."/>
            <person name="Gruter S."/>
            <person name="Poveda L."/>
            <person name="Shimizu-Inatsugi R."/>
            <person name="Baeten J."/>
            <person name="Francoijs K.J."/>
            <person name="Nataraja K.N."/>
            <person name="Reddy Y.A.N."/>
            <person name="Phadnis S."/>
            <person name="Ravikumar R.L."/>
            <person name="Schlapbach R."/>
            <person name="Sreeman S.M."/>
            <person name="Shimizu K.K."/>
        </authorList>
    </citation>
    <scope>NUCLEOTIDE SEQUENCE</scope>
</reference>
<dbReference type="AlphaFoldDB" id="A0AAV5CD03"/>